<feature type="binding site" evidence="8">
    <location>
        <position position="469"/>
    </location>
    <ligand>
        <name>a divalent metal cation</name>
        <dbReference type="ChEBI" id="CHEBI:60240"/>
        <label>2</label>
        <note>catalytic</note>
    </ligand>
</feature>
<feature type="binding site" evidence="8">
    <location>
        <position position="469"/>
    </location>
    <ligand>
        <name>a divalent metal cation</name>
        <dbReference type="ChEBI" id="CHEBI:60240"/>
        <label>1</label>
    </ligand>
</feature>
<evidence type="ECO:0000256" key="1">
    <source>
        <dbReference type="ARBA" id="ARBA00000294"/>
    </source>
</evidence>
<dbReference type="InterPro" id="IPR036005">
    <property type="entry name" value="Creatinase/aminopeptidase-like"/>
</dbReference>
<dbReference type="Gene3D" id="3.90.230.10">
    <property type="entry name" value="Creatinase/methionine aminopeptidase superfamily"/>
    <property type="match status" value="1"/>
</dbReference>
<feature type="binding site" evidence="8">
    <location>
        <position position="348"/>
    </location>
    <ligand>
        <name>substrate</name>
    </ligand>
</feature>
<comment type="subcellular location">
    <subcellularLocation>
        <location evidence="8">Cytoplasm</location>
    </subcellularLocation>
</comment>
<feature type="compositionally biased region" description="Basic and acidic residues" evidence="10">
    <location>
        <begin position="29"/>
        <end position="38"/>
    </location>
</feature>
<feature type="binding site" evidence="8">
    <location>
        <position position="260"/>
    </location>
    <ligand>
        <name>a divalent metal cation</name>
        <dbReference type="ChEBI" id="CHEBI:60240"/>
        <label>1</label>
    </ligand>
</feature>
<dbReference type="SUPFAM" id="SSF46785">
    <property type="entry name" value="Winged helix' DNA-binding domain"/>
    <property type="match status" value="1"/>
</dbReference>
<feature type="binding site" evidence="8">
    <location>
        <position position="373"/>
    </location>
    <ligand>
        <name>a divalent metal cation</name>
        <dbReference type="ChEBI" id="CHEBI:60240"/>
        <label>2</label>
        <note>catalytic</note>
    </ligand>
</feature>
<dbReference type="GO" id="GO:0046872">
    <property type="term" value="F:metal ion binding"/>
    <property type="evidence" value="ECO:0007669"/>
    <property type="project" value="UniProtKB-UniRule"/>
</dbReference>
<dbReference type="HAMAP" id="MF_03175">
    <property type="entry name" value="MetAP_2_euk"/>
    <property type="match status" value="1"/>
</dbReference>
<feature type="binding site" evidence="8">
    <location>
        <position position="239"/>
    </location>
    <ligand>
        <name>substrate</name>
    </ligand>
</feature>
<keyword evidence="5 8" id="KW-0645">Protease</keyword>
<feature type="compositionally biased region" description="Basic and acidic residues" evidence="10">
    <location>
        <begin position="1"/>
        <end position="10"/>
    </location>
</feature>
<dbReference type="PANTHER" id="PTHR45777:SF1">
    <property type="entry name" value="METHIONINE AMINOPEPTIDASE 2-2"/>
    <property type="match status" value="1"/>
</dbReference>
<feature type="binding site" evidence="8">
    <location>
        <position position="271"/>
    </location>
    <ligand>
        <name>a divalent metal cation</name>
        <dbReference type="ChEBI" id="CHEBI:60240"/>
        <label>2</label>
        <note>catalytic</note>
    </ligand>
</feature>
<dbReference type="NCBIfam" id="TIGR00501">
    <property type="entry name" value="met_pdase_II"/>
    <property type="match status" value="1"/>
</dbReference>
<protein>
    <recommendedName>
        <fullName evidence="8">Methionine aminopeptidase 2</fullName>
        <shortName evidence="8">MAP 2</shortName>
        <shortName evidence="8">MetAP 2</shortName>
        <ecNumber evidence="8">3.4.11.18</ecNumber>
    </recommendedName>
    <alternativeName>
        <fullName evidence="8">Peptidase M</fullName>
    </alternativeName>
</protein>
<evidence type="ECO:0000256" key="2">
    <source>
        <dbReference type="ARBA" id="ARBA00001954"/>
    </source>
</evidence>
<dbReference type="InterPro" id="IPR036390">
    <property type="entry name" value="WH_DNA-bd_sf"/>
</dbReference>
<comment type="function">
    <text evidence="8 9">Cotranslationally removes the N-terminal methionine from nascent proteins. The N-terminal methionine is often cleaved when the second residue in the primary sequence is small and uncharged (Met-Ala-, Cys, Gly, Pro, Ser, Thr, or Val).</text>
</comment>
<dbReference type="InterPro" id="IPR018349">
    <property type="entry name" value="Pept_M24A_MAP2_BS"/>
</dbReference>
<sequence length="490" mass="52922">MGSKTPEDHIPGGNGGPTSSGISSGGEPRGVHLSRDGDGSLGDGGDDDGDDGDEDEVVAGTGSLNNAADNDDGNDDNGPKKKKRKPRKKKKKASAAATATKQSDPPRVPLSDLFTSGSYPAGEAQAYTKARDAATATGADSDMNTARTTAAELRHQSRPHLEDPSLLNDYRKAAEVHRQVRQWVQDTVKPGKQTLLEIATGIEDGVRSLLGNQGLEVGDALKAGMGFPTGLCLNHEVAHYTPNPGQKDVVLKYEDVMKVDFGVHVNGWIVDSAFTMSFDPAWNSLLAGVRAATESGIKAAGIDVRICDVSAAIQETMESYEVEVGGKMYPVKPVRNICAHDIARYQIHAGRSIPFIKNNDQTKMEEGEIFAIETFGTTGRGKLYDDVGIYGYKLDYDAPAQVKLPFASANRLYKTIKEQFGSIVFCRRYLDRLGLDRYLAGLKSLESHGILESYAPLADIKGSQSAQFEHKQTILLRENNKEIISRGSDY</sequence>
<keyword evidence="4 8" id="KW-0963">Cytoplasm</keyword>
<feature type="binding site" evidence="8">
    <location>
        <position position="340"/>
    </location>
    <ligand>
        <name>a divalent metal cation</name>
        <dbReference type="ChEBI" id="CHEBI:60240"/>
        <label>2</label>
        <note>catalytic</note>
    </ligand>
</feature>
<name>A0A9Q8SYI2_9PEZI</name>
<comment type="catalytic activity">
    <reaction evidence="1 8 9">
        <text>Release of N-terminal amino acids, preferentially methionine, from peptides and arylamides.</text>
        <dbReference type="EC" id="3.4.11.18"/>
    </reaction>
</comment>
<dbReference type="KEGG" id="clup:CLUP02_10948"/>
<organism evidence="12 13">
    <name type="scientific">Colletotrichum lupini</name>
    <dbReference type="NCBI Taxonomy" id="145971"/>
    <lineage>
        <taxon>Eukaryota</taxon>
        <taxon>Fungi</taxon>
        <taxon>Dikarya</taxon>
        <taxon>Ascomycota</taxon>
        <taxon>Pezizomycotina</taxon>
        <taxon>Sordariomycetes</taxon>
        <taxon>Hypocreomycetidae</taxon>
        <taxon>Glomerellales</taxon>
        <taxon>Glomerellaceae</taxon>
        <taxon>Colletotrichum</taxon>
        <taxon>Colletotrichum acutatum species complex</taxon>
    </lineage>
</organism>
<dbReference type="EMBL" id="CP019477">
    <property type="protein sequence ID" value="UQC85450.1"/>
    <property type="molecule type" value="Genomic_DNA"/>
</dbReference>
<dbReference type="SUPFAM" id="SSF55920">
    <property type="entry name" value="Creatinase/aminopeptidase"/>
    <property type="match status" value="1"/>
</dbReference>
<dbReference type="InterPro" id="IPR036388">
    <property type="entry name" value="WH-like_DNA-bd_sf"/>
</dbReference>
<evidence type="ECO:0000256" key="8">
    <source>
        <dbReference type="HAMAP-Rule" id="MF_03175"/>
    </source>
</evidence>
<dbReference type="Proteomes" id="UP000830671">
    <property type="component" value="Chromosome 5"/>
</dbReference>
<dbReference type="AlphaFoldDB" id="A0A9Q8SYI2"/>
<dbReference type="PRINTS" id="PR00599">
    <property type="entry name" value="MAPEPTIDASE"/>
</dbReference>
<dbReference type="GO" id="GO:0070006">
    <property type="term" value="F:metalloaminopeptidase activity"/>
    <property type="evidence" value="ECO:0007669"/>
    <property type="project" value="UniProtKB-UniRule"/>
</dbReference>
<dbReference type="InterPro" id="IPR000994">
    <property type="entry name" value="Pept_M24"/>
</dbReference>
<dbReference type="CDD" id="cd01088">
    <property type="entry name" value="MetAP2"/>
    <property type="match status" value="1"/>
</dbReference>
<evidence type="ECO:0000256" key="4">
    <source>
        <dbReference type="ARBA" id="ARBA00022490"/>
    </source>
</evidence>
<keyword evidence="13" id="KW-1185">Reference proteome</keyword>
<dbReference type="PROSITE" id="PS01202">
    <property type="entry name" value="MAP_2"/>
    <property type="match status" value="1"/>
</dbReference>
<dbReference type="InterPro" id="IPR050247">
    <property type="entry name" value="Met_Aminopeptidase_Type2"/>
</dbReference>
<comment type="similarity">
    <text evidence="8">Belongs to the peptidase M24A family. Methionine aminopeptidase eukaryotic type 2 subfamily.</text>
</comment>
<keyword evidence="7 8" id="KW-0378">Hydrolase</keyword>
<comment type="cofactor">
    <cofactor evidence="8">
        <name>Co(2+)</name>
        <dbReference type="ChEBI" id="CHEBI:48828"/>
    </cofactor>
    <cofactor evidence="8">
        <name>Zn(2+)</name>
        <dbReference type="ChEBI" id="CHEBI:29105"/>
    </cofactor>
    <cofactor evidence="8">
        <name>Mn(2+)</name>
        <dbReference type="ChEBI" id="CHEBI:29035"/>
    </cofactor>
    <cofactor evidence="8">
        <name>Fe(2+)</name>
        <dbReference type="ChEBI" id="CHEBI:29033"/>
    </cofactor>
    <text evidence="8">Binds 2 divalent metal cations per subunit. Has a high-affinity and a low affinity metal-binding site. The true nature of the physiological cofactor is under debate. The enzyme is active with cobalt, zinc, manganese or divalent iron ions. Most likely, methionine aminopeptidases function as mononuclear Fe(2+)-metalloproteases under physiological conditions, and the catalytically relevant metal-binding site has been assigned to the histidine-containing high-affinity site.</text>
</comment>
<evidence type="ECO:0000256" key="7">
    <source>
        <dbReference type="ARBA" id="ARBA00022801"/>
    </source>
</evidence>
<evidence type="ECO:0000313" key="12">
    <source>
        <dbReference type="EMBL" id="UQC85450.1"/>
    </source>
</evidence>
<dbReference type="RefSeq" id="XP_049147064.1">
    <property type="nucleotide sequence ID" value="XM_049289919.1"/>
</dbReference>
<feature type="compositionally biased region" description="Acidic residues" evidence="10">
    <location>
        <begin position="44"/>
        <end position="57"/>
    </location>
</feature>
<dbReference type="GO" id="GO:0004239">
    <property type="term" value="F:initiator methionyl aminopeptidase activity"/>
    <property type="evidence" value="ECO:0007669"/>
    <property type="project" value="UniProtKB-UniRule"/>
</dbReference>
<dbReference type="Pfam" id="PF00557">
    <property type="entry name" value="Peptidase_M24"/>
    <property type="match status" value="1"/>
</dbReference>
<feature type="compositionally biased region" description="Gly residues" evidence="10">
    <location>
        <begin position="12"/>
        <end position="28"/>
    </location>
</feature>
<dbReference type="PANTHER" id="PTHR45777">
    <property type="entry name" value="METHIONINE AMINOPEPTIDASE 2"/>
    <property type="match status" value="1"/>
</dbReference>
<feature type="domain" description="Peptidase M24" evidence="11">
    <location>
        <begin position="170"/>
        <end position="382"/>
    </location>
</feature>
<dbReference type="InterPro" id="IPR001714">
    <property type="entry name" value="Pept_M24_MAP"/>
</dbReference>
<evidence type="ECO:0000313" key="13">
    <source>
        <dbReference type="Proteomes" id="UP000830671"/>
    </source>
</evidence>
<reference evidence="12" key="1">
    <citation type="journal article" date="2021" name="Mol. Plant Microbe Interact.">
        <title>Complete Genome Sequence of the Plant-Pathogenic Fungus Colletotrichum lupini.</title>
        <authorList>
            <person name="Baroncelli R."/>
            <person name="Pensec F."/>
            <person name="Da Lio D."/>
            <person name="Boufleur T."/>
            <person name="Vicente I."/>
            <person name="Sarrocco S."/>
            <person name="Picot A."/>
            <person name="Baraldi E."/>
            <person name="Sukno S."/>
            <person name="Thon M."/>
            <person name="Le Floch G."/>
        </authorList>
    </citation>
    <scope>NUCLEOTIDE SEQUENCE</scope>
    <source>
        <strain evidence="12">IMI 504893</strain>
    </source>
</reference>
<gene>
    <name evidence="12" type="ORF">CLUP02_10948</name>
</gene>
<dbReference type="GO" id="GO:0005737">
    <property type="term" value="C:cytoplasm"/>
    <property type="evidence" value="ECO:0007669"/>
    <property type="project" value="UniProtKB-SubCell"/>
</dbReference>
<comment type="cofactor">
    <cofactor evidence="2">
        <name>Fe(2+)</name>
        <dbReference type="ChEBI" id="CHEBI:29033"/>
    </cofactor>
</comment>
<feature type="binding site" evidence="8">
    <location>
        <position position="271"/>
    </location>
    <ligand>
        <name>a divalent metal cation</name>
        <dbReference type="ChEBI" id="CHEBI:60240"/>
        <label>1</label>
    </ligand>
</feature>
<dbReference type="GeneID" id="73344929"/>
<evidence type="ECO:0000259" key="11">
    <source>
        <dbReference type="Pfam" id="PF00557"/>
    </source>
</evidence>
<keyword evidence="3 8" id="KW-0031">Aminopeptidase</keyword>
<accession>A0A9Q8SYI2</accession>
<evidence type="ECO:0000256" key="5">
    <source>
        <dbReference type="ARBA" id="ARBA00022670"/>
    </source>
</evidence>
<evidence type="ECO:0000256" key="6">
    <source>
        <dbReference type="ARBA" id="ARBA00022723"/>
    </source>
</evidence>
<evidence type="ECO:0000256" key="9">
    <source>
        <dbReference type="RuleBase" id="RU003653"/>
    </source>
</evidence>
<feature type="compositionally biased region" description="Basic residues" evidence="10">
    <location>
        <begin position="80"/>
        <end position="93"/>
    </location>
</feature>
<dbReference type="GO" id="GO:0006508">
    <property type="term" value="P:proteolysis"/>
    <property type="evidence" value="ECO:0007669"/>
    <property type="project" value="UniProtKB-KW"/>
</dbReference>
<proteinExistence type="inferred from homology"/>
<dbReference type="Gene3D" id="1.10.10.10">
    <property type="entry name" value="Winged helix-like DNA-binding domain superfamily/Winged helix DNA-binding domain"/>
    <property type="match status" value="1"/>
</dbReference>
<dbReference type="InterPro" id="IPR002468">
    <property type="entry name" value="Pept_M24A_MAP2"/>
</dbReference>
<dbReference type="EC" id="3.4.11.18" evidence="8"/>
<evidence type="ECO:0000256" key="10">
    <source>
        <dbReference type="SAM" id="MobiDB-lite"/>
    </source>
</evidence>
<keyword evidence="6 8" id="KW-0479">Metal-binding</keyword>
<evidence type="ECO:0000256" key="3">
    <source>
        <dbReference type="ARBA" id="ARBA00022438"/>
    </source>
</evidence>
<feature type="region of interest" description="Disordered" evidence="10">
    <location>
        <begin position="1"/>
        <end position="117"/>
    </location>
</feature>